<sequence>MCLNAANRIYKCLRLEAFSNCSMSRCCPEPFFIIRNACKAFSMYSNGPSTPAQSVPVSLSHYIMHHTLQKQDKTTNFSNRNLSE</sequence>
<evidence type="ECO:0000313" key="1">
    <source>
        <dbReference type="EMBL" id="CAI9575495.1"/>
    </source>
</evidence>
<dbReference type="Proteomes" id="UP001162483">
    <property type="component" value="Unassembled WGS sequence"/>
</dbReference>
<name>A0ABN9DS92_9NEOB</name>
<accession>A0ABN9DS92</accession>
<feature type="non-terminal residue" evidence="1">
    <location>
        <position position="84"/>
    </location>
</feature>
<keyword evidence="2" id="KW-1185">Reference proteome</keyword>
<gene>
    <name evidence="1" type="ORF">SPARVUS_LOCUS8205372</name>
</gene>
<evidence type="ECO:0000313" key="2">
    <source>
        <dbReference type="Proteomes" id="UP001162483"/>
    </source>
</evidence>
<organism evidence="1 2">
    <name type="scientific">Staurois parvus</name>
    <dbReference type="NCBI Taxonomy" id="386267"/>
    <lineage>
        <taxon>Eukaryota</taxon>
        <taxon>Metazoa</taxon>
        <taxon>Chordata</taxon>
        <taxon>Craniata</taxon>
        <taxon>Vertebrata</taxon>
        <taxon>Euteleostomi</taxon>
        <taxon>Amphibia</taxon>
        <taxon>Batrachia</taxon>
        <taxon>Anura</taxon>
        <taxon>Neobatrachia</taxon>
        <taxon>Ranoidea</taxon>
        <taxon>Ranidae</taxon>
        <taxon>Staurois</taxon>
    </lineage>
</organism>
<proteinExistence type="predicted"/>
<reference evidence="1" key="1">
    <citation type="submission" date="2023-05" db="EMBL/GenBank/DDBJ databases">
        <authorList>
            <person name="Stuckert A."/>
        </authorList>
    </citation>
    <scope>NUCLEOTIDE SEQUENCE</scope>
</reference>
<protein>
    <submittedName>
        <fullName evidence="1">Uncharacterized protein</fullName>
    </submittedName>
</protein>
<comment type="caution">
    <text evidence="1">The sequence shown here is derived from an EMBL/GenBank/DDBJ whole genome shotgun (WGS) entry which is preliminary data.</text>
</comment>
<dbReference type="EMBL" id="CATNWA010014751">
    <property type="protein sequence ID" value="CAI9575495.1"/>
    <property type="molecule type" value="Genomic_DNA"/>
</dbReference>